<sequence>MVSQIENRRRVVGDWDFLQLAPATPSQKPTRSHGLSFDGEATVPGQDNAADPPLASSGQQCETDHLGAKAATAGTAGMQGGLEDTFFDRVDSADTIDNQDADSDID</sequence>
<protein>
    <submittedName>
        <fullName evidence="2">Uncharacterized protein</fullName>
    </submittedName>
</protein>
<comment type="caution">
    <text evidence="2">The sequence shown here is derived from an EMBL/GenBank/DDBJ whole genome shotgun (WGS) entry which is preliminary data.</text>
</comment>
<feature type="non-terminal residue" evidence="2">
    <location>
        <position position="106"/>
    </location>
</feature>
<evidence type="ECO:0000313" key="2">
    <source>
        <dbReference type="EMBL" id="KAK1463830.1"/>
    </source>
</evidence>
<accession>A0ABQ9QGN6</accession>
<name>A0ABQ9QGN6_9PEZI</name>
<organism evidence="2 3">
    <name type="scientific">Colletotrichum tamarilloi</name>
    <dbReference type="NCBI Taxonomy" id="1209934"/>
    <lineage>
        <taxon>Eukaryota</taxon>
        <taxon>Fungi</taxon>
        <taxon>Dikarya</taxon>
        <taxon>Ascomycota</taxon>
        <taxon>Pezizomycotina</taxon>
        <taxon>Sordariomycetes</taxon>
        <taxon>Hypocreomycetidae</taxon>
        <taxon>Glomerellales</taxon>
        <taxon>Glomerellaceae</taxon>
        <taxon>Colletotrichum</taxon>
        <taxon>Colletotrichum acutatum species complex</taxon>
    </lineage>
</organism>
<proteinExistence type="predicted"/>
<evidence type="ECO:0000313" key="3">
    <source>
        <dbReference type="Proteomes" id="UP001227543"/>
    </source>
</evidence>
<reference evidence="2 3" key="1">
    <citation type="submission" date="2016-10" db="EMBL/GenBank/DDBJ databases">
        <title>The genome sequence of Colletotrichum fioriniae PJ7.</title>
        <authorList>
            <person name="Baroncelli R."/>
        </authorList>
    </citation>
    <scope>NUCLEOTIDE SEQUENCE [LARGE SCALE GENOMIC DNA]</scope>
    <source>
        <strain evidence="2 3">Tom-12</strain>
    </source>
</reference>
<keyword evidence="3" id="KW-1185">Reference proteome</keyword>
<dbReference type="RefSeq" id="XP_060372348.1">
    <property type="nucleotide sequence ID" value="XM_060533071.1"/>
</dbReference>
<evidence type="ECO:0000256" key="1">
    <source>
        <dbReference type="SAM" id="MobiDB-lite"/>
    </source>
</evidence>
<dbReference type="Proteomes" id="UP001227543">
    <property type="component" value="Unassembled WGS sequence"/>
</dbReference>
<dbReference type="GeneID" id="85417309"/>
<dbReference type="EMBL" id="MLFU01000335">
    <property type="protein sequence ID" value="KAK1463830.1"/>
    <property type="molecule type" value="Genomic_DNA"/>
</dbReference>
<feature type="region of interest" description="Disordered" evidence="1">
    <location>
        <begin position="18"/>
        <end position="82"/>
    </location>
</feature>
<gene>
    <name evidence="2" type="ORF">CTAM01_17080</name>
</gene>